<dbReference type="GO" id="GO:0004222">
    <property type="term" value="F:metalloendopeptidase activity"/>
    <property type="evidence" value="ECO:0007669"/>
    <property type="project" value="InterPro"/>
</dbReference>
<keyword evidence="6" id="KW-0809">Transit peptide</keyword>
<dbReference type="GO" id="GO:0016887">
    <property type="term" value="F:ATP hydrolysis activity"/>
    <property type="evidence" value="ECO:0007669"/>
    <property type="project" value="InterPro"/>
</dbReference>
<dbReference type="EMBL" id="VEPZ02001536">
    <property type="protein sequence ID" value="KAE8669071.1"/>
    <property type="molecule type" value="Genomic_DNA"/>
</dbReference>
<comment type="similarity">
    <text evidence="2">In the C-terminal section; belongs to the peptidase M41 family.</text>
</comment>
<evidence type="ECO:0000256" key="1">
    <source>
        <dbReference type="ARBA" id="ARBA00001947"/>
    </source>
</evidence>
<feature type="domain" description="ATPase AAA-type core" evidence="8">
    <location>
        <begin position="140"/>
        <end position="174"/>
    </location>
</feature>
<keyword evidence="11" id="KW-0482">Metalloprotease</keyword>
<dbReference type="InterPro" id="IPR027417">
    <property type="entry name" value="P-loop_NTPase"/>
</dbReference>
<dbReference type="InterPro" id="IPR041569">
    <property type="entry name" value="AAA_lid_3"/>
</dbReference>
<proteinExistence type="inferred from homology"/>
<evidence type="ECO:0000256" key="7">
    <source>
        <dbReference type="SAM" id="MobiDB-lite"/>
    </source>
</evidence>
<dbReference type="Pfam" id="PF17862">
    <property type="entry name" value="AAA_lid_3"/>
    <property type="match status" value="1"/>
</dbReference>
<dbReference type="InterPro" id="IPR003959">
    <property type="entry name" value="ATPase_AAA_core"/>
</dbReference>
<dbReference type="Pfam" id="PF00004">
    <property type="entry name" value="AAA"/>
    <property type="match status" value="1"/>
</dbReference>
<dbReference type="GO" id="GO:0006508">
    <property type="term" value="P:proteolysis"/>
    <property type="evidence" value="ECO:0007669"/>
    <property type="project" value="UniProtKB-KW"/>
</dbReference>
<organism evidence="11 12">
    <name type="scientific">Hibiscus syriacus</name>
    <name type="common">Rose of Sharon</name>
    <dbReference type="NCBI Taxonomy" id="106335"/>
    <lineage>
        <taxon>Eukaryota</taxon>
        <taxon>Viridiplantae</taxon>
        <taxon>Streptophyta</taxon>
        <taxon>Embryophyta</taxon>
        <taxon>Tracheophyta</taxon>
        <taxon>Spermatophyta</taxon>
        <taxon>Magnoliopsida</taxon>
        <taxon>eudicotyledons</taxon>
        <taxon>Gunneridae</taxon>
        <taxon>Pentapetalae</taxon>
        <taxon>rosids</taxon>
        <taxon>malvids</taxon>
        <taxon>Malvales</taxon>
        <taxon>Malvaceae</taxon>
        <taxon>Malvoideae</taxon>
        <taxon>Hibiscus</taxon>
    </lineage>
</organism>
<evidence type="ECO:0000259" key="10">
    <source>
        <dbReference type="Pfam" id="PF17862"/>
    </source>
</evidence>
<dbReference type="InterPro" id="IPR037219">
    <property type="entry name" value="Peptidase_M41-like"/>
</dbReference>
<evidence type="ECO:0000259" key="9">
    <source>
        <dbReference type="Pfam" id="PF01434"/>
    </source>
</evidence>
<keyword evidence="12" id="KW-1185">Reference proteome</keyword>
<comment type="similarity">
    <text evidence="3">In the N-terminal section; belongs to the AAA ATPase family.</text>
</comment>
<dbReference type="FunFam" id="1.10.8.60:FF:000001">
    <property type="entry name" value="ATP-dependent zinc metalloprotease FtsH"/>
    <property type="match status" value="1"/>
</dbReference>
<evidence type="ECO:0000256" key="2">
    <source>
        <dbReference type="ARBA" id="ARBA00010044"/>
    </source>
</evidence>
<evidence type="ECO:0000256" key="6">
    <source>
        <dbReference type="ARBA" id="ARBA00022946"/>
    </source>
</evidence>
<comment type="cofactor">
    <cofactor evidence="1">
        <name>Zn(2+)</name>
        <dbReference type="ChEBI" id="CHEBI:29105"/>
    </cofactor>
</comment>
<dbReference type="PANTHER" id="PTHR23076">
    <property type="entry name" value="METALLOPROTEASE M41 FTSH"/>
    <property type="match status" value="1"/>
</dbReference>
<dbReference type="SUPFAM" id="SSF140990">
    <property type="entry name" value="FtsH protease domain-like"/>
    <property type="match status" value="1"/>
</dbReference>
<feature type="compositionally biased region" description="Low complexity" evidence="7">
    <location>
        <begin position="415"/>
        <end position="436"/>
    </location>
</feature>
<evidence type="ECO:0000313" key="11">
    <source>
        <dbReference type="EMBL" id="KAE8669071.1"/>
    </source>
</evidence>
<protein>
    <submittedName>
        <fullName evidence="11">ATP-dependent zinc metalloprotease FTSH 4</fullName>
    </submittedName>
</protein>
<dbReference type="SUPFAM" id="SSF52540">
    <property type="entry name" value="P-loop containing nucleoside triphosphate hydrolases"/>
    <property type="match status" value="1"/>
</dbReference>
<dbReference type="GO" id="GO:0045037">
    <property type="term" value="P:protein import into chloroplast stroma"/>
    <property type="evidence" value="ECO:0007669"/>
    <property type="project" value="TreeGrafter"/>
</dbReference>
<feature type="compositionally biased region" description="Polar residues" evidence="7">
    <location>
        <begin position="394"/>
        <end position="405"/>
    </location>
</feature>
<evidence type="ECO:0000256" key="4">
    <source>
        <dbReference type="ARBA" id="ARBA00022670"/>
    </source>
</evidence>
<keyword evidence="5" id="KW-0378">Hydrolase</keyword>
<dbReference type="GO" id="GO:0004176">
    <property type="term" value="F:ATP-dependent peptidase activity"/>
    <property type="evidence" value="ECO:0007669"/>
    <property type="project" value="InterPro"/>
</dbReference>
<evidence type="ECO:0000259" key="8">
    <source>
        <dbReference type="Pfam" id="PF00004"/>
    </source>
</evidence>
<dbReference type="Proteomes" id="UP000436088">
    <property type="component" value="Unassembled WGS sequence"/>
</dbReference>
<accession>A0A6A2X326</accession>
<evidence type="ECO:0000313" key="12">
    <source>
        <dbReference type="Proteomes" id="UP000436088"/>
    </source>
</evidence>
<dbReference type="Gene3D" id="1.10.8.60">
    <property type="match status" value="1"/>
</dbReference>
<keyword evidence="4" id="KW-0645">Protease</keyword>
<dbReference type="AlphaFoldDB" id="A0A6A2X326"/>
<evidence type="ECO:0000256" key="5">
    <source>
        <dbReference type="ARBA" id="ARBA00022801"/>
    </source>
</evidence>
<comment type="caution">
    <text evidence="11">The sequence shown here is derived from an EMBL/GenBank/DDBJ whole genome shotgun (WGS) entry which is preliminary data.</text>
</comment>
<feature type="domain" description="Peptidase M41" evidence="9">
    <location>
        <begin position="277"/>
        <end position="385"/>
    </location>
</feature>
<dbReference type="Gene3D" id="3.40.50.300">
    <property type="entry name" value="P-loop containing nucleotide triphosphate hydrolases"/>
    <property type="match status" value="1"/>
</dbReference>
<gene>
    <name evidence="11" type="ORF">F3Y22_tig00112259pilonHSYRG00032</name>
</gene>
<dbReference type="PANTHER" id="PTHR23076:SF37">
    <property type="entry name" value="ATP-DEPENDENT ZINC METALLOPROTEASE FTSH 4, MITOCHONDRIAL"/>
    <property type="match status" value="1"/>
</dbReference>
<name>A0A6A2X326_HIBSY</name>
<evidence type="ECO:0000256" key="3">
    <source>
        <dbReference type="ARBA" id="ARBA00010550"/>
    </source>
</evidence>
<feature type="region of interest" description="Disordered" evidence="7">
    <location>
        <begin position="387"/>
        <end position="436"/>
    </location>
</feature>
<dbReference type="InterPro" id="IPR000642">
    <property type="entry name" value="Peptidase_M41"/>
</dbReference>
<reference evidence="11" key="1">
    <citation type="submission" date="2019-09" db="EMBL/GenBank/DDBJ databases">
        <title>Draft genome information of white flower Hibiscus syriacus.</title>
        <authorList>
            <person name="Kim Y.-M."/>
        </authorList>
    </citation>
    <scope>NUCLEOTIDE SEQUENCE [LARGE SCALE GENOMIC DNA]</scope>
    <source>
        <strain evidence="11">YM2019G1</strain>
    </source>
</reference>
<sequence>MAENDDDYPRPVLSFKRSTKVIGQEGTLQIQLFWLRRFSLCAQKLDLEHWLEASEAFEVIADSGMLVNTNDDSKWIFVPSTSRSLYVGRKKKSVFRHSSFLSSGATTTAGRLIRVLEAMAWRRLITQRFTRLGGKLPKGVLLVGPSGTGKTMLARAIAGEAGVPFFSCSSSEFEEIMSVLELEEPGRFDRRIVVPYPDIEGRRQIMESHMSKVLKAEDVDLTIIARGTTGFTGADLANLVNVAAVKAAMDGAKAVTMADLGYAKDRIILGSERKSAVISEELRKNTAFHEAGHALAAVYTDGALPVHKATIVPRGMALGMVAQLPDKDQISFSRKQMLARLDVAMGGRVAEELIFGGNEVTSGAQSDLENATSLARTMVTTYKVKSQQRREENGQQMIEPQNGPQSKPAPPSPSPTASAAAASAAAKGKGVAPVGP</sequence>
<dbReference type="GO" id="GO:0005524">
    <property type="term" value="F:ATP binding"/>
    <property type="evidence" value="ECO:0007669"/>
    <property type="project" value="InterPro"/>
</dbReference>
<dbReference type="Pfam" id="PF01434">
    <property type="entry name" value="Peptidase_M41"/>
    <property type="match status" value="1"/>
</dbReference>
<dbReference type="Gene3D" id="1.20.58.760">
    <property type="entry name" value="Peptidase M41"/>
    <property type="match status" value="1"/>
</dbReference>
<feature type="domain" description="AAA ATPase AAA+ lid" evidence="10">
    <location>
        <begin position="218"/>
        <end position="260"/>
    </location>
</feature>
<dbReference type="GO" id="GO:0009507">
    <property type="term" value="C:chloroplast"/>
    <property type="evidence" value="ECO:0007669"/>
    <property type="project" value="TreeGrafter"/>
</dbReference>